<dbReference type="InterPro" id="IPR002909">
    <property type="entry name" value="IPT_dom"/>
</dbReference>
<protein>
    <submittedName>
        <fullName evidence="3">Uncharacterized protein</fullName>
    </submittedName>
</protein>
<feature type="domain" description="IPT/TIG" evidence="1">
    <location>
        <begin position="198"/>
        <end position="266"/>
    </location>
</feature>
<gene>
    <name evidence="3" type="ORF">AA23TX_02668</name>
</gene>
<dbReference type="Proteomes" id="UP000399805">
    <property type="component" value="Unassembled WGS sequence"/>
</dbReference>
<dbReference type="AlphaFoldDB" id="A0A6I8LNT9"/>
<dbReference type="GO" id="GO:0005975">
    <property type="term" value="P:carbohydrate metabolic process"/>
    <property type="evidence" value="ECO:0007669"/>
    <property type="project" value="UniProtKB-ARBA"/>
</dbReference>
<dbReference type="Pfam" id="PF01833">
    <property type="entry name" value="TIG"/>
    <property type="match status" value="1"/>
</dbReference>
<evidence type="ECO:0000259" key="2">
    <source>
        <dbReference type="Pfam" id="PF14065"/>
    </source>
</evidence>
<evidence type="ECO:0000259" key="1">
    <source>
        <dbReference type="Pfam" id="PF01833"/>
    </source>
</evidence>
<dbReference type="SUPFAM" id="SSF81296">
    <property type="entry name" value="E set domains"/>
    <property type="match status" value="1"/>
</dbReference>
<sequence length="278" mass="30034">MSAGTAIGMVSASLRNLLVGEMRLNPAPDVTILAPDEASTTRRVNLFLYKLAENQFLKNQDFTVKAGSPNQLVPAPLSVNLFYLLTPYAPNDPLEGNATAHQILGEAMRVFYENPVVPAIYLDPGLADAREHLQIASDLLDPEELRGIWTTFSQPFRLSVMYQVSTVQLDRLPAAQRPLANRVRTVGVPEIRAPLDLPVITGMTPAAGPAGTVVTFTGAHLAGWRGMVSVGDRTVLPGQPLTADSFTAAVPALSAGFYELRVDVAQLARRTFLFEVTP</sequence>
<dbReference type="Pfam" id="PF14065">
    <property type="entry name" value="Pvc16_N"/>
    <property type="match status" value="1"/>
</dbReference>
<name>A0A6I8LNT9_9PSEU</name>
<reference evidence="3 4" key="1">
    <citation type="submission" date="2019-09" db="EMBL/GenBank/DDBJ databases">
        <authorList>
            <person name="Leyn A S."/>
        </authorList>
    </citation>
    <scope>NUCLEOTIDE SEQUENCE [LARGE SCALE GENOMIC DNA]</scope>
    <source>
        <strain evidence="3">AA231_1</strain>
    </source>
</reference>
<organism evidence="3 4">
    <name type="scientific">Amycolatopsis camponoti</name>
    <dbReference type="NCBI Taxonomy" id="2606593"/>
    <lineage>
        <taxon>Bacteria</taxon>
        <taxon>Bacillati</taxon>
        <taxon>Actinomycetota</taxon>
        <taxon>Actinomycetes</taxon>
        <taxon>Pseudonocardiales</taxon>
        <taxon>Pseudonocardiaceae</taxon>
        <taxon>Amycolatopsis</taxon>
    </lineage>
</organism>
<dbReference type="EMBL" id="CABVGP010000001">
    <property type="protein sequence ID" value="VVJ17647.1"/>
    <property type="molecule type" value="Genomic_DNA"/>
</dbReference>
<dbReference type="RefSeq" id="WP_155542779.1">
    <property type="nucleotide sequence ID" value="NZ_CABVGP010000001.1"/>
</dbReference>
<keyword evidence="4" id="KW-1185">Reference proteome</keyword>
<accession>A0A6I8LNT9</accession>
<evidence type="ECO:0000313" key="4">
    <source>
        <dbReference type="Proteomes" id="UP000399805"/>
    </source>
</evidence>
<dbReference type="InterPro" id="IPR014756">
    <property type="entry name" value="Ig_E-set"/>
</dbReference>
<feature type="domain" description="Pvc16 N-terminal" evidence="2">
    <location>
        <begin position="10"/>
        <end position="177"/>
    </location>
</feature>
<evidence type="ECO:0000313" key="3">
    <source>
        <dbReference type="EMBL" id="VVJ17647.1"/>
    </source>
</evidence>
<proteinExistence type="predicted"/>
<dbReference type="InterPro" id="IPR013783">
    <property type="entry name" value="Ig-like_fold"/>
</dbReference>
<dbReference type="InterPro" id="IPR025351">
    <property type="entry name" value="Pvc16_N"/>
</dbReference>
<dbReference type="Gene3D" id="2.60.40.10">
    <property type="entry name" value="Immunoglobulins"/>
    <property type="match status" value="1"/>
</dbReference>